<name>A0A4D9F324_9SAUR</name>
<comment type="caution">
    <text evidence="1">The sequence shown here is derived from an EMBL/GenBank/DDBJ whole genome shotgun (WGS) entry which is preliminary data.</text>
</comment>
<reference evidence="1 2" key="1">
    <citation type="submission" date="2019-04" db="EMBL/GenBank/DDBJ databases">
        <title>Draft genome of the big-headed turtle Platysternon megacephalum.</title>
        <authorList>
            <person name="Gong S."/>
        </authorList>
    </citation>
    <scope>NUCLEOTIDE SEQUENCE [LARGE SCALE GENOMIC DNA]</scope>
    <source>
        <strain evidence="1">DO16091913</strain>
        <tissue evidence="1">Muscle</tissue>
    </source>
</reference>
<proteinExistence type="predicted"/>
<accession>A0A4D9F324</accession>
<dbReference type="AlphaFoldDB" id="A0A4D9F324"/>
<keyword evidence="2" id="KW-1185">Reference proteome</keyword>
<reference evidence="1 2" key="2">
    <citation type="submission" date="2019-04" db="EMBL/GenBank/DDBJ databases">
        <title>The genome sequence of big-headed turtle.</title>
        <authorList>
            <person name="Gong S."/>
        </authorList>
    </citation>
    <scope>NUCLEOTIDE SEQUENCE [LARGE SCALE GENOMIC DNA]</scope>
    <source>
        <strain evidence="1">DO16091913</strain>
        <tissue evidence="1">Muscle</tissue>
    </source>
</reference>
<sequence>MGKRDTPETPSGFTLIPVQNFESFSLCFLNTSRVQTQPITVLRVKKFHLKNWMENGHFSQQTNVLKISISFEIFQFVREKTKPENPQIWRAGEGYCQTSSTHYIT</sequence>
<dbReference type="EMBL" id="QXTE01000014">
    <property type="protein sequence ID" value="TFK13718.1"/>
    <property type="molecule type" value="Genomic_DNA"/>
</dbReference>
<organism evidence="1 2">
    <name type="scientific">Platysternon megacephalum</name>
    <name type="common">big-headed turtle</name>
    <dbReference type="NCBI Taxonomy" id="55544"/>
    <lineage>
        <taxon>Eukaryota</taxon>
        <taxon>Metazoa</taxon>
        <taxon>Chordata</taxon>
        <taxon>Craniata</taxon>
        <taxon>Vertebrata</taxon>
        <taxon>Euteleostomi</taxon>
        <taxon>Archelosauria</taxon>
        <taxon>Testudinata</taxon>
        <taxon>Testudines</taxon>
        <taxon>Cryptodira</taxon>
        <taxon>Durocryptodira</taxon>
        <taxon>Testudinoidea</taxon>
        <taxon>Platysternidae</taxon>
        <taxon>Platysternon</taxon>
    </lineage>
</organism>
<evidence type="ECO:0000313" key="1">
    <source>
        <dbReference type="EMBL" id="TFK13718.1"/>
    </source>
</evidence>
<gene>
    <name evidence="1" type="ORF">DR999_PMT02734</name>
</gene>
<dbReference type="Proteomes" id="UP000297703">
    <property type="component" value="Unassembled WGS sequence"/>
</dbReference>
<protein>
    <submittedName>
        <fullName evidence="1">Frizzled-5</fullName>
    </submittedName>
</protein>
<evidence type="ECO:0000313" key="2">
    <source>
        <dbReference type="Proteomes" id="UP000297703"/>
    </source>
</evidence>